<gene>
    <name evidence="3" type="ORF">MHBO_003358</name>
</gene>
<keyword evidence="1" id="KW-0175">Coiled coil</keyword>
<feature type="transmembrane region" description="Helical" evidence="2">
    <location>
        <begin position="45"/>
        <end position="62"/>
    </location>
</feature>
<dbReference type="Proteomes" id="UP001439008">
    <property type="component" value="Unassembled WGS sequence"/>
</dbReference>
<keyword evidence="2" id="KW-0812">Transmembrane</keyword>
<name>A0ABV2AQ61_9EUKA</name>
<evidence type="ECO:0000313" key="4">
    <source>
        <dbReference type="Proteomes" id="UP001439008"/>
    </source>
</evidence>
<evidence type="ECO:0000256" key="1">
    <source>
        <dbReference type="SAM" id="Coils"/>
    </source>
</evidence>
<accession>A0ABV2AQ61</accession>
<comment type="caution">
    <text evidence="3">The sequence shown here is derived from an EMBL/GenBank/DDBJ whole genome shotgun (WGS) entry which is preliminary data.</text>
</comment>
<organism evidence="3 4">
    <name type="scientific">Bonamia ostreae</name>
    <dbReference type="NCBI Taxonomy" id="126728"/>
    <lineage>
        <taxon>Eukaryota</taxon>
        <taxon>Sar</taxon>
        <taxon>Rhizaria</taxon>
        <taxon>Endomyxa</taxon>
        <taxon>Ascetosporea</taxon>
        <taxon>Haplosporida</taxon>
        <taxon>Bonamia</taxon>
    </lineage>
</organism>
<evidence type="ECO:0000313" key="3">
    <source>
        <dbReference type="EMBL" id="MES1921822.1"/>
    </source>
</evidence>
<protein>
    <submittedName>
        <fullName evidence="3">Uncharacterized protein</fullName>
    </submittedName>
</protein>
<dbReference type="EMBL" id="JBDODL010001815">
    <property type="protein sequence ID" value="MES1921822.1"/>
    <property type="molecule type" value="Genomic_DNA"/>
</dbReference>
<feature type="coiled-coil region" evidence="1">
    <location>
        <begin position="78"/>
        <end position="119"/>
    </location>
</feature>
<keyword evidence="4" id="KW-1185">Reference proteome</keyword>
<proteinExistence type="predicted"/>
<keyword evidence="2" id="KW-0472">Membrane</keyword>
<evidence type="ECO:0000256" key="2">
    <source>
        <dbReference type="SAM" id="Phobius"/>
    </source>
</evidence>
<reference evidence="3 4" key="1">
    <citation type="journal article" date="2024" name="BMC Biol.">
        <title>Comparative genomics of Ascetosporea gives new insight into the evolutionary basis for animal parasitism in Rhizaria.</title>
        <authorList>
            <person name="Hiltunen Thoren M."/>
            <person name="Onut-Brannstrom I."/>
            <person name="Alfjorden A."/>
            <person name="Peckova H."/>
            <person name="Swords F."/>
            <person name="Hooper C."/>
            <person name="Holzer A.S."/>
            <person name="Bass D."/>
            <person name="Burki F."/>
        </authorList>
    </citation>
    <scope>NUCLEOTIDE SEQUENCE [LARGE SCALE GENOMIC DNA]</scope>
    <source>
        <strain evidence="3">20-A016</strain>
    </source>
</reference>
<sequence>MLRSRKLVKKSLLRLRRYCQKTKVSGDSPIFPKIDKSSVNPNRKYVYGALIFLSLYLFLNHVKNKNRKSHSANATKIIKSAEANTKLLDDKIEKARAEYAKLQRVVQAMKNDLSENKNE</sequence>
<keyword evidence="2" id="KW-1133">Transmembrane helix</keyword>